<dbReference type="PANTHER" id="PTHR45705:SF1">
    <property type="entry name" value="FI20236P1"/>
    <property type="match status" value="1"/>
</dbReference>
<dbReference type="Gene3D" id="1.10.220.150">
    <property type="entry name" value="Arf GTPase activating protein"/>
    <property type="match status" value="1"/>
</dbReference>
<feature type="region of interest" description="Disordered" evidence="2">
    <location>
        <begin position="402"/>
        <end position="459"/>
    </location>
</feature>
<feature type="compositionally biased region" description="Polar residues" evidence="2">
    <location>
        <begin position="425"/>
        <end position="436"/>
    </location>
</feature>
<feature type="region of interest" description="Disordered" evidence="2">
    <location>
        <begin position="251"/>
        <end position="292"/>
    </location>
</feature>
<dbReference type="InterPro" id="IPR037278">
    <property type="entry name" value="ARFGAP/RecO"/>
</dbReference>
<feature type="region of interest" description="Disordered" evidence="2">
    <location>
        <begin position="137"/>
        <end position="208"/>
    </location>
</feature>
<keyword evidence="4" id="KW-1185">Reference proteome</keyword>
<dbReference type="Proteomes" id="UP000694888">
    <property type="component" value="Unplaced"/>
</dbReference>
<feature type="compositionally biased region" description="Polar residues" evidence="2">
    <location>
        <begin position="180"/>
        <end position="194"/>
    </location>
</feature>
<dbReference type="GeneID" id="101855195"/>
<dbReference type="RefSeq" id="XP_005101537.1">
    <property type="nucleotide sequence ID" value="XM_005101480.3"/>
</dbReference>
<dbReference type="Pfam" id="PF01412">
    <property type="entry name" value="ArfGap"/>
    <property type="match status" value="1"/>
</dbReference>
<evidence type="ECO:0000256" key="2">
    <source>
        <dbReference type="SAM" id="MobiDB-lite"/>
    </source>
</evidence>
<evidence type="ECO:0000256" key="1">
    <source>
        <dbReference type="PROSITE-ProRule" id="PRU00288"/>
    </source>
</evidence>
<evidence type="ECO:0000313" key="4">
    <source>
        <dbReference type="Proteomes" id="UP000694888"/>
    </source>
</evidence>
<evidence type="ECO:0000313" key="5">
    <source>
        <dbReference type="RefSeq" id="XP_005101537.1"/>
    </source>
</evidence>
<keyword evidence="1" id="KW-0863">Zinc-finger</keyword>
<feature type="compositionally biased region" description="Low complexity" evidence="2">
    <location>
        <begin position="641"/>
        <end position="650"/>
    </location>
</feature>
<sequence length="659" mass="69947">MSSLKDKERAKELQEKFQAILSALLKDEDNKYCVDCDAKGPRWASWNLGIFLCIRCAGIHRNLGVHISKVKSVNLDTWTPEQVAMVQEMGNSRGRAVYEANIPDGFRRPQTDSALEAFIRAKYEQKKYIAREWIPPQPKVPKELNNKSWLEDSKAEKKRARAKPAGGVQLPSIPKATEKAANSTVDAPRQNTATKAEVKVPAQPEVKQASASNDLLGLDLGAPQQTNVQQATPAPSSGGNELFDFFIEPKPAETAANPPGQSSAASDLMNGASENNLFGNDNAQVAGSGEEKKSAKDSIMALYGGGGGGGVSQPQMYGVPAMEMAGNVVPVPANSATQHFVKGSDDLIKMHDAAPGRNPGLFLPPASSFAQMGYIGQGQPVGSLGGSVGYAANNNFQTASYTSPVQQPLPTSSFGKQPVPFGAKASTNSQAASGNIGQMPGGITPQQHQHQQQTSAAGFGAASVGAAQSWNSYGGQVRPGFYGVPGGVYMPQGQQMYQQGMMGPQQGMMGPQQGMMGPQQGMMGSQPGMMGQQQGMMGQQQQGMMGQQQGMMGNPQGMMRPQQGMMGPQQGMMGQQMMNGSQPNVYNGQQQMMGANPGMYTPQQMQQLQFQQMQQQMTSMKLNGSQMGGVPQQAVPGSGAGSSWGAPNSGHTLSTNLWQ</sequence>
<feature type="compositionally biased region" description="Polar residues" evidence="2">
    <location>
        <begin position="402"/>
        <end position="415"/>
    </location>
</feature>
<feature type="domain" description="Arf-GAP" evidence="3">
    <location>
        <begin position="18"/>
        <end position="141"/>
    </location>
</feature>
<proteinExistence type="predicted"/>
<dbReference type="SUPFAM" id="SSF57863">
    <property type="entry name" value="ArfGap/RecO-like zinc finger"/>
    <property type="match status" value="1"/>
</dbReference>
<dbReference type="PROSITE" id="PS50115">
    <property type="entry name" value="ARFGAP"/>
    <property type="match status" value="1"/>
</dbReference>
<protein>
    <submittedName>
        <fullName evidence="5">Stromal membrane-associated protein 1 isoform X2</fullName>
    </submittedName>
</protein>
<accession>A0ABM0JU42</accession>
<dbReference type="InterPro" id="IPR038508">
    <property type="entry name" value="ArfGAP_dom_sf"/>
</dbReference>
<name>A0ABM0JU42_APLCA</name>
<dbReference type="CDD" id="cd08839">
    <property type="entry name" value="ArfGap_SMAP"/>
    <property type="match status" value="1"/>
</dbReference>
<reference evidence="5" key="1">
    <citation type="submission" date="2025-08" db="UniProtKB">
        <authorList>
            <consortium name="RefSeq"/>
        </authorList>
    </citation>
    <scope>IDENTIFICATION</scope>
</reference>
<gene>
    <name evidence="5" type="primary">LOC101855195</name>
</gene>
<dbReference type="SMART" id="SM00105">
    <property type="entry name" value="ArfGap"/>
    <property type="match status" value="1"/>
</dbReference>
<feature type="compositionally biased region" description="Low complexity" evidence="2">
    <location>
        <begin position="446"/>
        <end position="459"/>
    </location>
</feature>
<dbReference type="PANTHER" id="PTHR45705">
    <property type="entry name" value="FI20236P1"/>
    <property type="match status" value="1"/>
</dbReference>
<dbReference type="InterPro" id="IPR044732">
    <property type="entry name" value="ArfGAP_SMAP1-like"/>
</dbReference>
<organism evidence="4 5">
    <name type="scientific">Aplysia californica</name>
    <name type="common">California sea hare</name>
    <dbReference type="NCBI Taxonomy" id="6500"/>
    <lineage>
        <taxon>Eukaryota</taxon>
        <taxon>Metazoa</taxon>
        <taxon>Spiralia</taxon>
        <taxon>Lophotrochozoa</taxon>
        <taxon>Mollusca</taxon>
        <taxon>Gastropoda</taxon>
        <taxon>Heterobranchia</taxon>
        <taxon>Euthyneura</taxon>
        <taxon>Tectipleura</taxon>
        <taxon>Aplysiida</taxon>
        <taxon>Aplysioidea</taxon>
        <taxon>Aplysiidae</taxon>
        <taxon>Aplysia</taxon>
    </lineage>
</organism>
<feature type="compositionally biased region" description="Polar residues" evidence="2">
    <location>
        <begin position="272"/>
        <end position="285"/>
    </location>
</feature>
<feature type="region of interest" description="Disordered" evidence="2">
    <location>
        <begin position="623"/>
        <end position="659"/>
    </location>
</feature>
<dbReference type="InterPro" id="IPR051718">
    <property type="entry name" value="ARF_GTPase-activating"/>
</dbReference>
<dbReference type="PRINTS" id="PR00405">
    <property type="entry name" value="REVINTRACTNG"/>
</dbReference>
<keyword evidence="1" id="KW-0479">Metal-binding</keyword>
<feature type="compositionally biased region" description="Basic and acidic residues" evidence="2">
    <location>
        <begin position="140"/>
        <end position="155"/>
    </location>
</feature>
<keyword evidence="1" id="KW-0862">Zinc</keyword>
<evidence type="ECO:0000259" key="3">
    <source>
        <dbReference type="PROSITE" id="PS50115"/>
    </source>
</evidence>
<dbReference type="InterPro" id="IPR001164">
    <property type="entry name" value="ArfGAP_dom"/>
</dbReference>